<proteinExistence type="predicted"/>
<evidence type="ECO:0000313" key="2">
    <source>
        <dbReference type="EMBL" id="MDZ8160978.1"/>
    </source>
</evidence>
<accession>A0ABU5N4K2</accession>
<organism evidence="2 3">
    <name type="scientific">Microbacterium aquimaris</name>
    <dbReference type="NCBI Taxonomy" id="459816"/>
    <lineage>
        <taxon>Bacteria</taxon>
        <taxon>Bacillati</taxon>
        <taxon>Actinomycetota</taxon>
        <taxon>Actinomycetes</taxon>
        <taxon>Micrococcales</taxon>
        <taxon>Microbacteriaceae</taxon>
        <taxon>Microbacterium</taxon>
    </lineage>
</organism>
<dbReference type="EMBL" id="JAWJYN010000001">
    <property type="protein sequence ID" value="MDZ8160978.1"/>
    <property type="molecule type" value="Genomic_DNA"/>
</dbReference>
<gene>
    <name evidence="2" type="ORF">R2Q92_03965</name>
</gene>
<reference evidence="2 3" key="1">
    <citation type="submission" date="2023-10" db="EMBL/GenBank/DDBJ databases">
        <title>Microbacterium xanthum sp. nov., isolated from seaweed.</title>
        <authorList>
            <person name="Lee S.D."/>
        </authorList>
    </citation>
    <scope>NUCLEOTIDE SEQUENCE [LARGE SCALE GENOMIC DNA]</scope>
    <source>
        <strain evidence="2 3">KCTC 19124</strain>
    </source>
</reference>
<keyword evidence="1" id="KW-0732">Signal</keyword>
<protein>
    <recommendedName>
        <fullName evidence="4">Lipoprotein</fullName>
    </recommendedName>
</protein>
<feature type="chain" id="PRO_5046197220" description="Lipoprotein" evidence="1">
    <location>
        <begin position="31"/>
        <end position="191"/>
    </location>
</feature>
<dbReference type="Proteomes" id="UP001291912">
    <property type="component" value="Unassembled WGS sequence"/>
</dbReference>
<evidence type="ECO:0000313" key="3">
    <source>
        <dbReference type="Proteomes" id="UP001291912"/>
    </source>
</evidence>
<feature type="signal peptide" evidence="1">
    <location>
        <begin position="1"/>
        <end position="30"/>
    </location>
</feature>
<sequence length="191" mass="20729">MTPLTTPPRRAAAVLLLAGTLAVSAGCAPAAVDSELWRQLDAQENVVYGALAEPHPPGTFDAESLLDALRGSTHYWDESSDPTFIDPATPVTVIYNESEHQDRFGDPVLDIDVFVTSGHNPDGAANSGAWLDSTPSSIHTCYRLSISLVAGQVWNINRTSDFFDEQLSCPRELVDAAGEHTEYREPREFDG</sequence>
<keyword evidence="3" id="KW-1185">Reference proteome</keyword>
<evidence type="ECO:0000256" key="1">
    <source>
        <dbReference type="SAM" id="SignalP"/>
    </source>
</evidence>
<name>A0ABU5N4K2_9MICO</name>
<evidence type="ECO:0008006" key="4">
    <source>
        <dbReference type="Google" id="ProtNLM"/>
    </source>
</evidence>
<dbReference type="RefSeq" id="WP_194423648.1">
    <property type="nucleotide sequence ID" value="NZ_BAAAPT010000001.1"/>
</dbReference>
<comment type="caution">
    <text evidence="2">The sequence shown here is derived from an EMBL/GenBank/DDBJ whole genome shotgun (WGS) entry which is preliminary data.</text>
</comment>